<organism evidence="5">
    <name type="scientific">Okhotskiy virus</name>
    <dbReference type="NCBI Taxonomy" id="1471048"/>
    <lineage>
        <taxon>Viruses</taxon>
        <taxon>Riboviria</taxon>
        <taxon>Orthornavirae</taxon>
        <taxon>Duplornaviricota</taxon>
        <taxon>Resentoviricetes</taxon>
        <taxon>Reovirales</taxon>
        <taxon>Sedoreoviridae</taxon>
        <taxon>Orbivirus</taxon>
    </lineage>
</organism>
<proteinExistence type="predicted"/>
<dbReference type="GO" id="GO:0003723">
    <property type="term" value="F:RNA binding"/>
    <property type="evidence" value="ECO:0007669"/>
    <property type="project" value="UniProtKB-KW"/>
</dbReference>
<feature type="compositionally biased region" description="Pro residues" evidence="4">
    <location>
        <begin position="210"/>
        <end position="224"/>
    </location>
</feature>
<comment type="function">
    <text evidence="1">Single-stranded RNA-binding protein.</text>
</comment>
<reference evidence="5" key="1">
    <citation type="submission" date="2016-10" db="EMBL/GenBank/DDBJ databases">
        <title>Genetic diversity of tick-borne orbiviruses.</title>
        <authorList>
            <person name="Eremyan A.A."/>
            <person name="Alkhovsky S.V."/>
            <person name="Shchetinin A.M."/>
        </authorList>
    </citation>
    <scope>NUCLEOTIDE SEQUENCE</scope>
    <source>
        <strain evidence="5">LEIV-3600Mur</strain>
    </source>
</reference>
<feature type="compositionally biased region" description="Low complexity" evidence="4">
    <location>
        <begin position="225"/>
        <end position="240"/>
    </location>
</feature>
<feature type="region of interest" description="Disordered" evidence="4">
    <location>
        <begin position="205"/>
        <end position="277"/>
    </location>
</feature>
<dbReference type="Pfam" id="PF04514">
    <property type="entry name" value="BTV_NS2"/>
    <property type="match status" value="1"/>
</dbReference>
<keyword evidence="3" id="KW-0694">RNA-binding</keyword>
<evidence type="ECO:0000256" key="3">
    <source>
        <dbReference type="ARBA" id="ARBA00022884"/>
    </source>
</evidence>
<dbReference type="InterPro" id="IPR007602">
    <property type="entry name" value="BTV_NS2"/>
</dbReference>
<evidence type="ECO:0000313" key="5">
    <source>
        <dbReference type="EMBL" id="ATW68812.1"/>
    </source>
</evidence>
<dbReference type="EMBL" id="KY023335">
    <property type="protein sequence ID" value="ATW68812.1"/>
    <property type="molecule type" value="Genomic_RNA"/>
</dbReference>
<evidence type="ECO:0000256" key="1">
    <source>
        <dbReference type="ARBA" id="ARBA00002402"/>
    </source>
</evidence>
<gene>
    <name evidence="5" type="primary">ViP</name>
</gene>
<protein>
    <recommendedName>
        <fullName evidence="2">Non-structural protein NS2</fullName>
    </recommendedName>
</protein>
<evidence type="ECO:0000256" key="4">
    <source>
        <dbReference type="SAM" id="MobiDB-lite"/>
    </source>
</evidence>
<dbReference type="InterPro" id="IPR037194">
    <property type="entry name" value="NS2_N"/>
</dbReference>
<accession>A0A3P8MID7</accession>
<dbReference type="SUPFAM" id="SSF110132">
    <property type="entry name" value="BTV NS2-like ssRNA-binding domain"/>
    <property type="match status" value="1"/>
</dbReference>
<feature type="compositionally biased region" description="Polar residues" evidence="4">
    <location>
        <begin position="255"/>
        <end position="265"/>
    </location>
</feature>
<name>A0A3P8MID7_9REOV</name>
<evidence type="ECO:0000256" key="2">
    <source>
        <dbReference type="ARBA" id="ARBA00014070"/>
    </source>
</evidence>
<sequence length="372" mass="40501">MSADKQIPMIRKPFTRTIALKSTGKDDYVAKMCNVLGCEYLIVRHGLGMHVAGSNTPTHGCMLLLIPGAGSFRLIDRDQSTFVVVSNDGLEVQQDRWPGMRFEAVDMFPRCCRIMVGDVSADSEIRFGNASGTVPPYTAGESIEAQDEITLPGLEFNVPGADLREYREKLREEKEERAAAILSALRTTQQSRTLGRLHGVKTSDLVTLRPPLPPTPRRAPPPTPITEAAPRPQTLALKSPAPVPPPLVPTPSSVGSLTPSTTGLKRTQKLAPPPVAEPAGPVFGADYTRFIEEALEAVMQDDASGRLSFGGEPESVGLFSQNLGSFDIPPSQLPTYEIDETRNKYKYVGMRTSTRLHALACDDRVYFVPSAE</sequence>